<evidence type="ECO:0000256" key="1">
    <source>
        <dbReference type="SAM" id="MobiDB-lite"/>
    </source>
</evidence>
<gene>
    <name evidence="2" type="ORF">EVAR_87249_1</name>
</gene>
<reference evidence="2 3" key="1">
    <citation type="journal article" date="2019" name="Commun. Biol.">
        <title>The bagworm genome reveals a unique fibroin gene that provides high tensile strength.</title>
        <authorList>
            <person name="Kono N."/>
            <person name="Nakamura H."/>
            <person name="Ohtoshi R."/>
            <person name="Tomita M."/>
            <person name="Numata K."/>
            <person name="Arakawa K."/>
        </authorList>
    </citation>
    <scope>NUCLEOTIDE SEQUENCE [LARGE SCALE GENOMIC DNA]</scope>
</reference>
<dbReference type="EMBL" id="BGZK01001307">
    <property type="protein sequence ID" value="GBP76862.1"/>
    <property type="molecule type" value="Genomic_DNA"/>
</dbReference>
<sequence>MGHGENESAYGAVRGRACGRAGDARDNVTPKSAISMVAEVCGDTLFIGTTSGRRLQSPAVYRCPRQMTPRARARAAAALMTARLIVLDDRRPLICAKVPSAGRPRKTREDAPATLKFFQLNAKLAPAGYIKFNVHTIRATQIFITRRKRANKKKREHGARAAGGGRRAHKGAKRDNENSPRYLLLMKIAGFELTSCDRAPSHG</sequence>
<organism evidence="2 3">
    <name type="scientific">Eumeta variegata</name>
    <name type="common">Bagworm moth</name>
    <name type="synonym">Eumeta japonica</name>
    <dbReference type="NCBI Taxonomy" id="151549"/>
    <lineage>
        <taxon>Eukaryota</taxon>
        <taxon>Metazoa</taxon>
        <taxon>Ecdysozoa</taxon>
        <taxon>Arthropoda</taxon>
        <taxon>Hexapoda</taxon>
        <taxon>Insecta</taxon>
        <taxon>Pterygota</taxon>
        <taxon>Neoptera</taxon>
        <taxon>Endopterygota</taxon>
        <taxon>Lepidoptera</taxon>
        <taxon>Glossata</taxon>
        <taxon>Ditrysia</taxon>
        <taxon>Tineoidea</taxon>
        <taxon>Psychidae</taxon>
        <taxon>Oiketicinae</taxon>
        <taxon>Eumeta</taxon>
    </lineage>
</organism>
<comment type="caution">
    <text evidence="2">The sequence shown here is derived from an EMBL/GenBank/DDBJ whole genome shotgun (WGS) entry which is preliminary data.</text>
</comment>
<dbReference type="AlphaFoldDB" id="A0A4C1YPN8"/>
<feature type="compositionally biased region" description="Basic residues" evidence="1">
    <location>
        <begin position="147"/>
        <end position="157"/>
    </location>
</feature>
<name>A0A4C1YPN8_EUMVA</name>
<keyword evidence="3" id="KW-1185">Reference proteome</keyword>
<feature type="region of interest" description="Disordered" evidence="1">
    <location>
        <begin position="147"/>
        <end position="178"/>
    </location>
</feature>
<evidence type="ECO:0000313" key="2">
    <source>
        <dbReference type="EMBL" id="GBP76862.1"/>
    </source>
</evidence>
<protein>
    <submittedName>
        <fullName evidence="2">Uncharacterized protein</fullName>
    </submittedName>
</protein>
<accession>A0A4C1YPN8</accession>
<proteinExistence type="predicted"/>
<evidence type="ECO:0000313" key="3">
    <source>
        <dbReference type="Proteomes" id="UP000299102"/>
    </source>
</evidence>
<dbReference type="Proteomes" id="UP000299102">
    <property type="component" value="Unassembled WGS sequence"/>
</dbReference>